<dbReference type="PANTHER" id="PTHR11002">
    <property type="entry name" value="CARBONIC ANHYDRASE"/>
    <property type="match status" value="1"/>
</dbReference>
<evidence type="ECO:0000256" key="1">
    <source>
        <dbReference type="ARBA" id="ARBA00001947"/>
    </source>
</evidence>
<evidence type="ECO:0000313" key="9">
    <source>
        <dbReference type="Proteomes" id="UP000192277"/>
    </source>
</evidence>
<dbReference type="SUPFAM" id="SSF53056">
    <property type="entry name" value="beta-carbonic anhydrase, cab"/>
    <property type="match status" value="1"/>
</dbReference>
<dbReference type="InterPro" id="IPR036874">
    <property type="entry name" value="Carbonic_anhydrase_sf"/>
</dbReference>
<protein>
    <recommendedName>
        <fullName evidence="3">carbonic anhydrase</fullName>
        <ecNumber evidence="3">4.2.1.1</ecNumber>
    </recommendedName>
</protein>
<accession>A0ABX3NS10</accession>
<dbReference type="RefSeq" id="WP_014219593.1">
    <property type="nucleotide sequence ID" value="NZ_LWBO01000028.1"/>
</dbReference>
<evidence type="ECO:0000313" key="8">
    <source>
        <dbReference type="EMBL" id="OQP44293.1"/>
    </source>
</evidence>
<keyword evidence="9" id="KW-1185">Reference proteome</keyword>
<dbReference type="InterPro" id="IPR015892">
    <property type="entry name" value="Carbonic_anhydrase_CS"/>
</dbReference>
<dbReference type="Gene3D" id="3.40.1050.10">
    <property type="entry name" value="Carbonic anhydrase"/>
    <property type="match status" value="1"/>
</dbReference>
<evidence type="ECO:0000256" key="7">
    <source>
        <dbReference type="ARBA" id="ARBA00048348"/>
    </source>
</evidence>
<dbReference type="Pfam" id="PF00484">
    <property type="entry name" value="Pro_CA"/>
    <property type="match status" value="1"/>
</dbReference>
<gene>
    <name evidence="8" type="ORF">A4D02_35550</name>
</gene>
<dbReference type="InterPro" id="IPR001765">
    <property type="entry name" value="Carbonic_anhydrase"/>
</dbReference>
<comment type="cofactor">
    <cofactor evidence="1">
        <name>Zn(2+)</name>
        <dbReference type="ChEBI" id="CHEBI:29105"/>
    </cofactor>
</comment>
<evidence type="ECO:0000256" key="3">
    <source>
        <dbReference type="ARBA" id="ARBA00012925"/>
    </source>
</evidence>
<dbReference type="SMART" id="SM00947">
    <property type="entry name" value="Pro_CA"/>
    <property type="match status" value="1"/>
</dbReference>
<keyword evidence="4" id="KW-0479">Metal-binding</keyword>
<evidence type="ECO:0000256" key="2">
    <source>
        <dbReference type="ARBA" id="ARBA00006217"/>
    </source>
</evidence>
<keyword evidence="5" id="KW-0862">Zinc</keyword>
<evidence type="ECO:0000256" key="4">
    <source>
        <dbReference type="ARBA" id="ARBA00022723"/>
    </source>
</evidence>
<comment type="caution">
    <text evidence="8">The sequence shown here is derived from an EMBL/GenBank/DDBJ whole genome shotgun (WGS) entry which is preliminary data.</text>
</comment>
<proteinExistence type="inferred from homology"/>
<comment type="catalytic activity">
    <reaction evidence="7">
        <text>hydrogencarbonate + H(+) = CO2 + H2O</text>
        <dbReference type="Rhea" id="RHEA:10748"/>
        <dbReference type="ChEBI" id="CHEBI:15377"/>
        <dbReference type="ChEBI" id="CHEBI:15378"/>
        <dbReference type="ChEBI" id="CHEBI:16526"/>
        <dbReference type="ChEBI" id="CHEBI:17544"/>
        <dbReference type="EC" id="4.2.1.1"/>
    </reaction>
</comment>
<sequence>MNNLVHNYKKRVQGFDDSYRELLTGNLEFVKSSLKKDRDFFQKLASGQFPEILWIGCADSRVPANQITATEAGKIFEHRNIANVCQHSDINLLSVLDYSINSLQVKHVIVAGHYRCGGVYAALKGQLVGLIDHWLLHIRDIYDQHRHEIDSLNNEIEKWDKLVELNVLHQVYNLSRAPIIDKSWMDGSEVVIHGWVIDLESGFVKEMYQSDINFRTDSKVWAID</sequence>
<dbReference type="PANTHER" id="PTHR11002:SF76">
    <property type="entry name" value="CARBONIC ANHYDRASE"/>
    <property type="match status" value="1"/>
</dbReference>
<dbReference type="EMBL" id="LWBO01000028">
    <property type="protein sequence ID" value="OQP44293.1"/>
    <property type="molecule type" value="Genomic_DNA"/>
</dbReference>
<dbReference type="Proteomes" id="UP000192277">
    <property type="component" value="Unassembled WGS sequence"/>
</dbReference>
<evidence type="ECO:0000256" key="5">
    <source>
        <dbReference type="ARBA" id="ARBA00022833"/>
    </source>
</evidence>
<evidence type="ECO:0000256" key="6">
    <source>
        <dbReference type="ARBA" id="ARBA00023239"/>
    </source>
</evidence>
<name>A0ABX3NS10_9BACT</name>
<dbReference type="EC" id="4.2.1.1" evidence="3"/>
<reference evidence="8 9" key="1">
    <citation type="submission" date="2016-04" db="EMBL/GenBank/DDBJ databases">
        <authorList>
            <person name="Chen L."/>
            <person name="Zhuang W."/>
            <person name="Wang G."/>
        </authorList>
    </citation>
    <scope>NUCLEOTIDE SEQUENCE [LARGE SCALE GENOMIC DNA]</scope>
    <source>
        <strain evidence="9">GR20</strain>
    </source>
</reference>
<dbReference type="CDD" id="cd00883">
    <property type="entry name" value="beta_CA_cladeA"/>
    <property type="match status" value="1"/>
</dbReference>
<dbReference type="PROSITE" id="PS00704">
    <property type="entry name" value="PROK_CO2_ANHYDRASE_1"/>
    <property type="match status" value="1"/>
</dbReference>
<organism evidence="8 9">
    <name type="scientific">Niastella koreensis</name>
    <dbReference type="NCBI Taxonomy" id="354356"/>
    <lineage>
        <taxon>Bacteria</taxon>
        <taxon>Pseudomonadati</taxon>
        <taxon>Bacteroidota</taxon>
        <taxon>Chitinophagia</taxon>
        <taxon>Chitinophagales</taxon>
        <taxon>Chitinophagaceae</taxon>
        <taxon>Niastella</taxon>
    </lineage>
</organism>
<comment type="similarity">
    <text evidence="2">Belongs to the beta-class carbonic anhydrase family.</text>
</comment>
<keyword evidence="6" id="KW-0456">Lyase</keyword>